<evidence type="ECO:0000313" key="10">
    <source>
        <dbReference type="EMBL" id="KZS11232.1"/>
    </source>
</evidence>
<evidence type="ECO:0000256" key="3">
    <source>
        <dbReference type="ARBA" id="ARBA00022517"/>
    </source>
</evidence>
<dbReference type="Pfam" id="PF12397">
    <property type="entry name" value="U3snoRNP10"/>
    <property type="match status" value="1"/>
</dbReference>
<keyword evidence="5 8" id="KW-0539">Nucleus</keyword>
<dbReference type="InterPro" id="IPR016024">
    <property type="entry name" value="ARM-type_fold"/>
</dbReference>
<dbReference type="EMBL" id="LRGB01001581">
    <property type="protein sequence ID" value="KZS11232.1"/>
    <property type="molecule type" value="Genomic_DNA"/>
</dbReference>
<dbReference type="Proteomes" id="UP000076858">
    <property type="component" value="Unassembled WGS sequence"/>
</dbReference>
<sequence>MTSLSRQLKKLAAPQTSLLKLDKKKPSLLFDPLEAANLDRDAVFEIGLSGLEDLEKLDIRFSEFRNSLYSLTSKQFERSVHTVEINTKIDEEIERFLVLLSPYFTLRSSQKALEWLVNRFHIHQFNTDAFIMCILPFHDTNIFVRAIQLIALRNQFGQWYWLRPLQKPGIPLPKNTLLNCCAKDIGLIKLICANLDKATKIHSEKPSVLNVFIAFFASTIIGMVERSNGVSEEQLAILLPSILNGLVSKFPDLVAGCYMIVAQLNRKANLSPRVAEDLLVSTIKGMTPSLALEAVTLLIVLCDRQEKHTFAVSQIQKSFKSLLLSKELLPSIGTLASCYQVSSFISALIQGFVLELGQSAKNLRFKKILTFLTNMIEEVRFIGDDSTVVVKSFICGYLEAIEKMDVASKKKLQTVIVSILDRLEKQYPVDFEKAIHLSTVDHAISVERKEEIRKLLGANWDVDHTSLFLKLNHSSAEVRLDAIRSVVQAVQQGKVRNMSFAVSSIIERLTDTDALVVSEVLLLGENLFTILPSERQFSILRAALGNGLPGDSEIWNPVRLSLIKLLCSKTYVDKLNEDELVELFLALLPFLVAVGTMGLDLTKQIAVSELKKHSPMLQALAQKIGCHKQNAQIEKEWQNDESITYNLHEVMRQVKPFSSEQLNVKLGERILGCIQDPLTHPSLSVPAILVMAALIQGESNSLVATRMATRFVDVLFGMVKTAKAYPRSEDKGKNRIRAFLLQARGKGVVAHDALLYGAMEVFQGLPIDYSKMFERQWMALTNVDDPNDASMLFLLSLFRFLVLGLTSKSTTPFQISLQTFFSRMEEAKTKLLFLSLVWNNSDAPDSLKIVALKMGSLYLEQAAARNTWAIQYSSSVVPQLICCLTSTNPLIRQHALAIFKVLGSSFSTSPKTYGTLIVEIHQAAEELKIDEEQVKVVLARHLCKKTATPTSAALFELLVLNDVPDCVKQGLLKALEQVNSSEILTRLLPLIEELINKTEAPLPTIQSNILTMLLERFTPESAPIIAKPEGWNCFQKALRSSYNAIVTGEQQVVLSPQDIVIEVITKDFFRVLPTESIKLKIFDELLEIIIDTDKTVTARQARRALKRISFDAALLMKQLEFKSQPIESKVDIKVSELRGRRQRQQSLKPSQCLLWNRILAVLEMLQIKKEITSIHLLIAPLFDLLKICLDEEEQAPLEYSKQLILSCLLSCCQKLPQGDSVKLASEFNTGLIVQCIRVSNNPQTHHQALLLLSLAAQLFPSHVLHNIMAIFTFMGTSVLRQDDAYSFQVIAKTLESVIPTLIEASMKTAVEPVVTTVIHVFADALPEVPEHRRIPVFDKLLTTLDPEIYLWLAPTLILSNMATQGPRLGRGLIKEDDKDRIAPDVEFSLNVCHLYKPQVQLNACIRMIEYLQSLPVEKDERRRVASTENKDMTEGSSPFSLDLHSTRQLCHFKLLMVNFISTLLSSNRLVEQLVELEEAEKPSLEKLYRKLVETALEYTQSISRQVDLPLKVTSAEQGPNPKFWRALLHRSYDVIDRVNSLLPRAMFISVVHSLLSHSLPSIRRRAMELLSAKLQHQSNFFSLPLDESVLLELIPSLTVIANGQGSNEEAALNQQTAFFTLKLLCRCLGPSASTSFRPVLDVVVDTISPEKSSSTTVLASAFLCLAELIQNMGVQSLPYLPRYGANLVARLGDISSIENHDLLLLSVVTAVYKLVETLPQFLVPYLPPILKQICYLSAKQPVNEKPSQLQSRLQNIRHSLATASVPRSLINGVTQVYAEVTMIESGTFVPSPSIGPLMSILSESFAAMSSEELTIQLPALTSFFIKALDTRSLLSVQQATIEQMNAAEEPVVSALVSLVLKLSEASFRPLFFQLYEWATRITDMRKERLVSFYNITMQIAEKLKGLFVVFAGHFIRNAAQVIADTNYTQKGSLPFTGPHAEGNTTMLLEYVLRCLYRVCLHDNENFINKERFETLMEPLVDQLDNQLGNEDVVRRRVKDLLVPLLAQMAVAASDDYLWKALHYQLLLKTRSNSPHVRLGSLSALSALVEKLGEDYLALLPEAIPFLAELLEDDVHEVEVAAQTTIANMENMLGEPLQKYF</sequence>
<evidence type="ECO:0000256" key="1">
    <source>
        <dbReference type="ARBA" id="ARBA00004604"/>
    </source>
</evidence>
<dbReference type="InterPro" id="IPR022125">
    <property type="entry name" value="U3snoRNP10_N"/>
</dbReference>
<keyword evidence="3 8" id="KW-0690">Ribosome biogenesis</keyword>
<dbReference type="STRING" id="35525.A0A164UC87"/>
<dbReference type="InterPro" id="IPR021133">
    <property type="entry name" value="HEAT_type_2"/>
</dbReference>
<dbReference type="GO" id="GO:0030686">
    <property type="term" value="C:90S preribosome"/>
    <property type="evidence" value="ECO:0007669"/>
    <property type="project" value="TreeGrafter"/>
</dbReference>
<dbReference type="PANTHER" id="PTHR13457">
    <property type="entry name" value="BAP28"/>
    <property type="match status" value="1"/>
</dbReference>
<comment type="similarity">
    <text evidence="2 8">Belongs to the HEATR1/UTP10 family.</text>
</comment>
<gene>
    <name evidence="10" type="ORF">APZ42_023951</name>
</gene>
<proteinExistence type="inferred from homology"/>
<name>A0A164UC87_9CRUS</name>
<dbReference type="Pfam" id="PF23243">
    <property type="entry name" value="HEAT_HEATR1"/>
    <property type="match status" value="1"/>
</dbReference>
<keyword evidence="6 8" id="KW-0687">Ribonucleoprotein</keyword>
<dbReference type="PROSITE" id="PS50077">
    <property type="entry name" value="HEAT_REPEAT"/>
    <property type="match status" value="1"/>
</dbReference>
<comment type="caution">
    <text evidence="10">The sequence shown here is derived from an EMBL/GenBank/DDBJ whole genome shotgun (WGS) entry which is preliminary data.</text>
</comment>
<dbReference type="GO" id="GO:0034455">
    <property type="term" value="C:t-UTP complex"/>
    <property type="evidence" value="ECO:0007669"/>
    <property type="project" value="TreeGrafter"/>
</dbReference>
<dbReference type="FunFam" id="1.25.10.10:FF:000595">
    <property type="entry name" value="HEAT repeat-containing protein 1"/>
    <property type="match status" value="1"/>
</dbReference>
<evidence type="ECO:0000256" key="4">
    <source>
        <dbReference type="ARBA" id="ARBA00022552"/>
    </source>
</evidence>
<dbReference type="InterPro" id="IPR011989">
    <property type="entry name" value="ARM-like"/>
</dbReference>
<evidence type="ECO:0000313" key="11">
    <source>
        <dbReference type="Proteomes" id="UP000076858"/>
    </source>
</evidence>
<feature type="repeat" description="HEAT" evidence="7">
    <location>
        <begin position="2062"/>
        <end position="2098"/>
    </location>
</feature>
<evidence type="ECO:0000256" key="2">
    <source>
        <dbReference type="ARBA" id="ARBA00010559"/>
    </source>
</evidence>
<evidence type="ECO:0000256" key="6">
    <source>
        <dbReference type="ARBA" id="ARBA00023274"/>
    </source>
</evidence>
<dbReference type="SUPFAM" id="SSF48371">
    <property type="entry name" value="ARM repeat"/>
    <property type="match status" value="2"/>
</dbReference>
<dbReference type="Pfam" id="PF08146">
    <property type="entry name" value="BP28CT"/>
    <property type="match status" value="1"/>
</dbReference>
<evidence type="ECO:0000256" key="7">
    <source>
        <dbReference type="PROSITE-ProRule" id="PRU00103"/>
    </source>
</evidence>
<dbReference type="InterPro" id="IPR012954">
    <property type="entry name" value="BP28_C_dom"/>
</dbReference>
<protein>
    <recommendedName>
        <fullName evidence="8">HEAT repeat-containing protein 1</fullName>
    </recommendedName>
</protein>
<evidence type="ECO:0000256" key="5">
    <source>
        <dbReference type="ARBA" id="ARBA00023242"/>
    </source>
</evidence>
<dbReference type="Gene3D" id="1.25.10.10">
    <property type="entry name" value="Leucine-rich Repeat Variant"/>
    <property type="match status" value="2"/>
</dbReference>
<dbReference type="GO" id="GO:0045943">
    <property type="term" value="P:positive regulation of transcription by RNA polymerase I"/>
    <property type="evidence" value="ECO:0007669"/>
    <property type="project" value="TreeGrafter"/>
</dbReference>
<organism evidence="10 11">
    <name type="scientific">Daphnia magna</name>
    <dbReference type="NCBI Taxonomy" id="35525"/>
    <lineage>
        <taxon>Eukaryota</taxon>
        <taxon>Metazoa</taxon>
        <taxon>Ecdysozoa</taxon>
        <taxon>Arthropoda</taxon>
        <taxon>Crustacea</taxon>
        <taxon>Branchiopoda</taxon>
        <taxon>Diplostraca</taxon>
        <taxon>Cladocera</taxon>
        <taxon>Anomopoda</taxon>
        <taxon>Daphniidae</taxon>
        <taxon>Daphnia</taxon>
    </lineage>
</organism>
<dbReference type="GO" id="GO:0030515">
    <property type="term" value="F:snoRNA binding"/>
    <property type="evidence" value="ECO:0007669"/>
    <property type="project" value="TreeGrafter"/>
</dbReference>
<evidence type="ECO:0000256" key="8">
    <source>
        <dbReference type="RuleBase" id="RU367065"/>
    </source>
</evidence>
<evidence type="ECO:0000259" key="9">
    <source>
        <dbReference type="SMART" id="SM01036"/>
    </source>
</evidence>
<dbReference type="PANTHER" id="PTHR13457:SF1">
    <property type="entry name" value="HEAT REPEAT-CONTAINING PROTEIN 1"/>
    <property type="match status" value="1"/>
</dbReference>
<keyword evidence="4 8" id="KW-0698">rRNA processing</keyword>
<dbReference type="GO" id="GO:0000462">
    <property type="term" value="P:maturation of SSU-rRNA from tricistronic rRNA transcript (SSU-rRNA, 5.8S rRNA, LSU-rRNA)"/>
    <property type="evidence" value="ECO:0007669"/>
    <property type="project" value="TreeGrafter"/>
</dbReference>
<comment type="subcellular location">
    <subcellularLocation>
        <location evidence="1 8">Nucleus</location>
        <location evidence="1 8">Nucleolus</location>
    </subcellularLocation>
</comment>
<dbReference type="InterPro" id="IPR040191">
    <property type="entry name" value="UTP10"/>
</dbReference>
<keyword evidence="11" id="KW-1185">Reference proteome</keyword>
<dbReference type="GO" id="GO:0032040">
    <property type="term" value="C:small-subunit processome"/>
    <property type="evidence" value="ECO:0007669"/>
    <property type="project" value="TreeGrafter"/>
</dbReference>
<dbReference type="OrthoDB" id="6382435at2759"/>
<accession>A0A164UC87</accession>
<reference evidence="10 11" key="1">
    <citation type="submission" date="2016-03" db="EMBL/GenBank/DDBJ databases">
        <title>EvidentialGene: Evidence-directed Construction of Genes on Genomes.</title>
        <authorList>
            <person name="Gilbert D.G."/>
            <person name="Choi J.-H."/>
            <person name="Mockaitis K."/>
            <person name="Colbourne J."/>
            <person name="Pfrender M."/>
        </authorList>
    </citation>
    <scope>NUCLEOTIDE SEQUENCE [LARGE SCALE GENOMIC DNA]</scope>
    <source>
        <strain evidence="10 11">Xinb3</strain>
        <tissue evidence="10">Complete organism</tissue>
    </source>
</reference>
<dbReference type="InterPro" id="IPR056473">
    <property type="entry name" value="HEAT_Utp10/HEAT1"/>
</dbReference>
<comment type="function">
    <text evidence="8">Involved in nucleolar processing of pre-18S ribosomal RNA.</text>
</comment>
<feature type="domain" description="BP28 C-terminal" evidence="9">
    <location>
        <begin position="1810"/>
        <end position="1966"/>
    </location>
</feature>
<dbReference type="SMART" id="SM01036">
    <property type="entry name" value="BP28CT"/>
    <property type="match status" value="1"/>
</dbReference>